<keyword evidence="2" id="KW-1185">Reference proteome</keyword>
<name>A0A433RQ15_9BACL</name>
<dbReference type="Proteomes" id="UP000288623">
    <property type="component" value="Unassembled WGS sequence"/>
</dbReference>
<evidence type="ECO:0000313" key="1">
    <source>
        <dbReference type="EMBL" id="RUS51961.1"/>
    </source>
</evidence>
<gene>
    <name evidence="1" type="ORF">QI30_18380</name>
</gene>
<organism evidence="1 2">
    <name type="scientific">Candidatus Kurthia intestinigallinarum</name>
    <dbReference type="NCBI Taxonomy" id="1562256"/>
    <lineage>
        <taxon>Bacteria</taxon>
        <taxon>Bacillati</taxon>
        <taxon>Bacillota</taxon>
        <taxon>Bacilli</taxon>
        <taxon>Bacillales</taxon>
        <taxon>Caryophanaceae</taxon>
        <taxon>Kurthia</taxon>
    </lineage>
</organism>
<dbReference type="InterPro" id="IPR056955">
    <property type="entry name" value="ORC-CDC6-like"/>
</dbReference>
<sequence>MTVVNIPNSFFQHDAQSKFDPDVHIDPGFDINKYIVKEGSNVLIEGIRGTGKTHILKMISTRLLENFKELRILPVYISMAEVSEFVSKDEDLFRMHVYSKLILETISTIKRNKYIIENTSISFFDKLINLFRLKEQTDINKLIDEIEQYANELHDNVLNNKSKLTENITKTAGVNGQLKTPVANLGSNLTEATATNVEYLTVQLSHMNASQFITNFYNHLYELFSLEHTVLLIDECSDLPKEAQKEIFKFFKLLRGGTRVDNSRNSVYFIGAVYPPQATEYPSKVNGDSFDFEPGDDCSIEYLELDIQSTVYEDFFKRLFIKKMDKINVSSNTQILDYFEDDKALLLATYAAHGLPRRFFEILHQSYENLKEFAASQPETQSKVYKIRFSDISSAIDRIVTGSLLTKSKLSEDNFDTLEKIVAALKKRNKKVETESSTKEKYVPINFYFVCPRKQESLLGNLIAKGVIHNQARTRSLKSISSDGPNKGLVMMIDLAVAFTEGAIPTKTKSIDYFQKDIKIAARRGYEFCQQINFQ</sequence>
<accession>A0A433RQ15</accession>
<dbReference type="EMBL" id="JTFC01000044">
    <property type="protein sequence ID" value="RUS51961.1"/>
    <property type="molecule type" value="Genomic_DNA"/>
</dbReference>
<comment type="caution">
    <text evidence="1">The sequence shown here is derived from an EMBL/GenBank/DDBJ whole genome shotgun (WGS) entry which is preliminary data.</text>
</comment>
<dbReference type="Gene3D" id="3.40.50.300">
    <property type="entry name" value="P-loop containing nucleotide triphosphate hydrolases"/>
    <property type="match status" value="1"/>
</dbReference>
<evidence type="ECO:0000313" key="2">
    <source>
        <dbReference type="Proteomes" id="UP000288623"/>
    </source>
</evidence>
<dbReference type="AlphaFoldDB" id="A0A433RQ15"/>
<dbReference type="OrthoDB" id="7788065at2"/>
<dbReference type="Pfam" id="PF24389">
    <property type="entry name" value="ORC-CDC6-like"/>
    <property type="match status" value="1"/>
</dbReference>
<proteinExistence type="predicted"/>
<protein>
    <submittedName>
        <fullName evidence="1">Uncharacterized protein</fullName>
    </submittedName>
</protein>
<dbReference type="SUPFAM" id="SSF52540">
    <property type="entry name" value="P-loop containing nucleoside triphosphate hydrolases"/>
    <property type="match status" value="1"/>
</dbReference>
<dbReference type="InterPro" id="IPR027417">
    <property type="entry name" value="P-loop_NTPase"/>
</dbReference>
<dbReference type="RefSeq" id="WP_126992052.1">
    <property type="nucleotide sequence ID" value="NZ_JTFC01000044.1"/>
</dbReference>
<reference evidence="1 2" key="1">
    <citation type="submission" date="2014-11" db="EMBL/GenBank/DDBJ databases">
        <title>Genome sequence and analysis of novel Kurthia sp.</title>
        <authorList>
            <person name="Lawson J.N."/>
            <person name="Gonzalez J.E."/>
            <person name="Rinauldi L."/>
            <person name="Xuan Z."/>
            <person name="Firman A."/>
            <person name="Shaddox L."/>
            <person name="Trudeau A."/>
            <person name="Shah S."/>
            <person name="Reiman D."/>
        </authorList>
    </citation>
    <scope>NUCLEOTIDE SEQUENCE [LARGE SCALE GENOMIC DNA]</scope>
    <source>
        <strain evidence="1 2">3B1D</strain>
    </source>
</reference>